<accession>A0A1C7MVE4</accession>
<comment type="caution">
    <text evidence="1">The sequence shown here is derived from an EMBL/GenBank/DDBJ whole genome shotgun (WGS) entry which is preliminary data.</text>
</comment>
<name>A0A1C7MVE4_9FUNG</name>
<evidence type="ECO:0000313" key="2">
    <source>
        <dbReference type="Proteomes" id="UP000093000"/>
    </source>
</evidence>
<dbReference type="Proteomes" id="UP000093000">
    <property type="component" value="Unassembled WGS sequence"/>
</dbReference>
<dbReference type="EMBL" id="LUGH01002213">
    <property type="protein sequence ID" value="OBZ80376.1"/>
    <property type="molecule type" value="Genomic_DNA"/>
</dbReference>
<reference evidence="1 2" key="1">
    <citation type="submission" date="2016-03" db="EMBL/GenBank/DDBJ databases">
        <title>Choanephora cucurbitarum.</title>
        <authorList>
            <person name="Min B."/>
            <person name="Park H."/>
            <person name="Park J.-H."/>
            <person name="Shin H.-D."/>
            <person name="Choi I.-G."/>
        </authorList>
    </citation>
    <scope>NUCLEOTIDE SEQUENCE [LARGE SCALE GENOMIC DNA]</scope>
    <source>
        <strain evidence="1 2">KUS-F28377</strain>
    </source>
</reference>
<dbReference type="AlphaFoldDB" id="A0A1C7MVE4"/>
<evidence type="ECO:0008006" key="3">
    <source>
        <dbReference type="Google" id="ProtNLM"/>
    </source>
</evidence>
<dbReference type="SUPFAM" id="SSF56219">
    <property type="entry name" value="DNase I-like"/>
    <property type="match status" value="1"/>
</dbReference>
<keyword evidence="2" id="KW-1185">Reference proteome</keyword>
<organism evidence="1 2">
    <name type="scientific">Choanephora cucurbitarum</name>
    <dbReference type="NCBI Taxonomy" id="101091"/>
    <lineage>
        <taxon>Eukaryota</taxon>
        <taxon>Fungi</taxon>
        <taxon>Fungi incertae sedis</taxon>
        <taxon>Mucoromycota</taxon>
        <taxon>Mucoromycotina</taxon>
        <taxon>Mucoromycetes</taxon>
        <taxon>Mucorales</taxon>
        <taxon>Mucorineae</taxon>
        <taxon>Choanephoraceae</taxon>
        <taxon>Choanephoroideae</taxon>
        <taxon>Choanephora</taxon>
    </lineage>
</organism>
<protein>
    <recommendedName>
        <fullName evidence="3">Endonuclease/exonuclease/phosphatase domain-containing protein</fullName>
    </recommendedName>
</protein>
<dbReference type="InParanoid" id="A0A1C7MVE4"/>
<dbReference type="Gene3D" id="3.60.10.10">
    <property type="entry name" value="Endonuclease/exonuclease/phosphatase"/>
    <property type="match status" value="1"/>
</dbReference>
<proteinExistence type="predicted"/>
<evidence type="ECO:0000313" key="1">
    <source>
        <dbReference type="EMBL" id="OBZ80376.1"/>
    </source>
</evidence>
<sequence>MSTHANWHTAVICIDPQLSVKEARDFIDWRCSLVSIRDHRDNLICSILNLYVPPTLAERLFFFDALMSEVPIFSASYDQTPPTFILGDFNTDMTDRTFRGHPLVSP</sequence>
<dbReference type="InterPro" id="IPR036691">
    <property type="entry name" value="Endo/exonu/phosph_ase_sf"/>
</dbReference>
<gene>
    <name evidence="1" type="ORF">A0J61_11576</name>
</gene>